<dbReference type="InterPro" id="IPR036736">
    <property type="entry name" value="ACP-like_sf"/>
</dbReference>
<evidence type="ECO:0000259" key="1">
    <source>
        <dbReference type="PROSITE" id="PS50075"/>
    </source>
</evidence>
<dbReference type="InterPro" id="IPR009081">
    <property type="entry name" value="PP-bd_ACP"/>
</dbReference>
<reference evidence="2 3" key="1">
    <citation type="journal article" date="2019" name="Nat. Microbiol.">
        <title>Mediterranean grassland soil C-N compound turnover is dependent on rainfall and depth, and is mediated by genomically divergent microorganisms.</title>
        <authorList>
            <person name="Diamond S."/>
            <person name="Andeer P.F."/>
            <person name="Li Z."/>
            <person name="Crits-Christoph A."/>
            <person name="Burstein D."/>
            <person name="Anantharaman K."/>
            <person name="Lane K.R."/>
            <person name="Thomas B.C."/>
            <person name="Pan C."/>
            <person name="Northen T.R."/>
            <person name="Banfield J.F."/>
        </authorList>
    </citation>
    <scope>NUCLEOTIDE SEQUENCE [LARGE SCALE GENOMIC DNA]</scope>
    <source>
        <strain evidence="2">NP_4</strain>
    </source>
</reference>
<organism evidence="2 3">
    <name type="scientific">Candidatus Segetimicrobium genomatis</name>
    <dbReference type="NCBI Taxonomy" id="2569760"/>
    <lineage>
        <taxon>Bacteria</taxon>
        <taxon>Bacillati</taxon>
        <taxon>Candidatus Sysuimicrobiota</taxon>
        <taxon>Candidatus Sysuimicrobiia</taxon>
        <taxon>Candidatus Sysuimicrobiales</taxon>
        <taxon>Candidatus Segetimicrobiaceae</taxon>
        <taxon>Candidatus Segetimicrobium</taxon>
    </lineage>
</organism>
<dbReference type="EMBL" id="VBAL01000159">
    <property type="protein sequence ID" value="TMI98615.1"/>
    <property type="molecule type" value="Genomic_DNA"/>
</dbReference>
<dbReference type="SUPFAM" id="SSF47336">
    <property type="entry name" value="ACP-like"/>
    <property type="match status" value="1"/>
</dbReference>
<comment type="caution">
    <text evidence="2">The sequence shown here is derived from an EMBL/GenBank/DDBJ whole genome shotgun (WGS) entry which is preliminary data.</text>
</comment>
<name>A0A537KSC7_9BACT</name>
<sequence length="90" mass="10225">MPHSSSDERQITALFSEKLNVQVPSVETDLIDSGLVDSLTFVEFLAQLEKEFGIQVSLEDLEIEHFRTISRIASFIASKSRRDARLSLRE</sequence>
<dbReference type="PROSITE" id="PS50075">
    <property type="entry name" value="CARRIER"/>
    <property type="match status" value="1"/>
</dbReference>
<dbReference type="AlphaFoldDB" id="A0A537KSC7"/>
<gene>
    <name evidence="2" type="ORF">E6H01_12155</name>
</gene>
<protein>
    <submittedName>
        <fullName evidence="2">Acyl carrier protein</fullName>
    </submittedName>
</protein>
<evidence type="ECO:0000313" key="2">
    <source>
        <dbReference type="EMBL" id="TMI98615.1"/>
    </source>
</evidence>
<accession>A0A537KSC7</accession>
<dbReference type="Gene3D" id="1.10.1200.10">
    <property type="entry name" value="ACP-like"/>
    <property type="match status" value="1"/>
</dbReference>
<evidence type="ECO:0000313" key="3">
    <source>
        <dbReference type="Proteomes" id="UP000319353"/>
    </source>
</evidence>
<feature type="domain" description="Carrier" evidence="1">
    <location>
        <begin position="2"/>
        <end position="80"/>
    </location>
</feature>
<dbReference type="Pfam" id="PF00550">
    <property type="entry name" value="PP-binding"/>
    <property type="match status" value="1"/>
</dbReference>
<proteinExistence type="predicted"/>
<dbReference type="Proteomes" id="UP000319353">
    <property type="component" value="Unassembled WGS sequence"/>
</dbReference>